<dbReference type="OrthoDB" id="252722at2759"/>
<organism evidence="2 3">
    <name type="scientific">Albula glossodonta</name>
    <name type="common">roundjaw bonefish</name>
    <dbReference type="NCBI Taxonomy" id="121402"/>
    <lineage>
        <taxon>Eukaryota</taxon>
        <taxon>Metazoa</taxon>
        <taxon>Chordata</taxon>
        <taxon>Craniata</taxon>
        <taxon>Vertebrata</taxon>
        <taxon>Euteleostomi</taxon>
        <taxon>Actinopterygii</taxon>
        <taxon>Neopterygii</taxon>
        <taxon>Teleostei</taxon>
        <taxon>Albuliformes</taxon>
        <taxon>Albulidae</taxon>
        <taxon>Albula</taxon>
    </lineage>
</organism>
<name>A0A8T2PCD9_9TELE</name>
<feature type="compositionally biased region" description="Acidic residues" evidence="1">
    <location>
        <begin position="178"/>
        <end position="188"/>
    </location>
</feature>
<evidence type="ECO:0000313" key="2">
    <source>
        <dbReference type="EMBL" id="KAG9346377.1"/>
    </source>
</evidence>
<dbReference type="Proteomes" id="UP000824540">
    <property type="component" value="Unassembled WGS sequence"/>
</dbReference>
<keyword evidence="3" id="KW-1185">Reference proteome</keyword>
<feature type="region of interest" description="Disordered" evidence="1">
    <location>
        <begin position="174"/>
        <end position="193"/>
    </location>
</feature>
<comment type="caution">
    <text evidence="2">The sequence shown here is derived from an EMBL/GenBank/DDBJ whole genome shotgun (WGS) entry which is preliminary data.</text>
</comment>
<gene>
    <name evidence="2" type="ORF">JZ751_006688</name>
</gene>
<evidence type="ECO:0000256" key="1">
    <source>
        <dbReference type="SAM" id="MobiDB-lite"/>
    </source>
</evidence>
<dbReference type="AlphaFoldDB" id="A0A8T2PCD9"/>
<evidence type="ECO:0000313" key="3">
    <source>
        <dbReference type="Proteomes" id="UP000824540"/>
    </source>
</evidence>
<sequence>MMKRASRDSRDSTTRWVIVARRAETEMGMRNAMGGSWARMRELHGRERASPVSRGVGWRHRGQEIDGGLLGSGGWALSAEDVKTLQHTGAFSLLVVLLVADGTFHLRHFPRASVLVLRLSSTPQASEDLTVTIVCPLCRFSSSVLRTETEGVRRSLRVDEDVLRYILNAGVLQNSSAEDSESEDEDSEAGEKSCVENAYQAVDGNAAPLSRKGKLWRSVKRFCGRLVGNSSQNFQRDRSQCMTEEDMRDLALMSCYMM</sequence>
<reference evidence="2" key="1">
    <citation type="thesis" date="2021" institute="BYU ScholarsArchive" country="Provo, UT, USA">
        <title>Applications of and Algorithms for Genome Assembly and Genomic Analyses with an Emphasis on Marine Teleosts.</title>
        <authorList>
            <person name="Pickett B.D."/>
        </authorList>
    </citation>
    <scope>NUCLEOTIDE SEQUENCE</scope>
    <source>
        <strain evidence="2">HI-2016</strain>
    </source>
</reference>
<accession>A0A8T2PCD9</accession>
<protein>
    <submittedName>
        <fullName evidence="2">Uncharacterized protein</fullName>
    </submittedName>
</protein>
<dbReference type="EMBL" id="JAFBMS010000015">
    <property type="protein sequence ID" value="KAG9346377.1"/>
    <property type="molecule type" value="Genomic_DNA"/>
</dbReference>
<proteinExistence type="predicted"/>